<dbReference type="EMBL" id="JAUSWL010000003">
    <property type="protein sequence ID" value="MDQ0543266.1"/>
    <property type="molecule type" value="Genomic_DNA"/>
</dbReference>
<dbReference type="Pfam" id="PF09931">
    <property type="entry name" value="Phage_phiJL001_Gp84_N"/>
    <property type="match status" value="1"/>
</dbReference>
<dbReference type="AlphaFoldDB" id="A0AAJ1TM63"/>
<feature type="domain" description="Bacteriophage phiJL001 Gp84 C-terminal" evidence="1">
    <location>
        <begin position="210"/>
        <end position="283"/>
    </location>
</feature>
<dbReference type="InterPro" id="IPR011928">
    <property type="entry name" value="Phage_phiJL001_Gp84"/>
</dbReference>
<proteinExistence type="predicted"/>
<dbReference type="Proteomes" id="UP001223420">
    <property type="component" value="Unassembled WGS sequence"/>
</dbReference>
<dbReference type="NCBIfam" id="TIGR02218">
    <property type="entry name" value="phg_TIGR02218"/>
    <property type="match status" value="1"/>
</dbReference>
<dbReference type="Pfam" id="PF09356">
    <property type="entry name" value="Phage_BR0599"/>
    <property type="match status" value="1"/>
</dbReference>
<evidence type="ECO:0000313" key="2">
    <source>
        <dbReference type="EMBL" id="MDQ0543266.1"/>
    </source>
</evidence>
<accession>A0AAJ1TM63</accession>
<evidence type="ECO:0000313" key="3">
    <source>
        <dbReference type="Proteomes" id="UP001223420"/>
    </source>
</evidence>
<evidence type="ECO:0000259" key="1">
    <source>
        <dbReference type="Pfam" id="PF09356"/>
    </source>
</evidence>
<sequence length="288" mass="30455">MRTADPTLVAYLADLRARADKPLLMADCFTFTLLSGLILTYTDADVPVALNGYTYLADSVLVDGLRYRCTTGLDVDQQRITVSARPTDTVGGVPFLVALREGVFDGCTIRRDRAFLTAWDASPIGGVTLFTGRLSSVDQIGRISATLTVASELTLLDIDLPRNVWQPTCNHTLYDTGCRLVRQAYASAGTVGAGATTTFIPWTGASDALAQGTVTFTSGGNNGVSATVKAADATGLTLAYPLPALPNAGDAFTAYLGCDHTLATCRSKFANDANFRGFPFVPTPEAAF</sequence>
<protein>
    <submittedName>
        <fullName evidence="2">Phage protein (TIGR02218 family)</fullName>
    </submittedName>
</protein>
<dbReference type="InterPro" id="IPR018964">
    <property type="entry name" value="Phage_phiJL001_Gp84_C"/>
</dbReference>
<gene>
    <name evidence="2" type="ORF">QO001_002192</name>
</gene>
<comment type="caution">
    <text evidence="2">The sequence shown here is derived from an EMBL/GenBank/DDBJ whole genome shotgun (WGS) entry which is preliminary data.</text>
</comment>
<organism evidence="2 3">
    <name type="scientific">Methylobacterium brachiatum</name>
    <dbReference type="NCBI Taxonomy" id="269660"/>
    <lineage>
        <taxon>Bacteria</taxon>
        <taxon>Pseudomonadati</taxon>
        <taxon>Pseudomonadota</taxon>
        <taxon>Alphaproteobacteria</taxon>
        <taxon>Hyphomicrobiales</taxon>
        <taxon>Methylobacteriaceae</taxon>
        <taxon>Methylobacterium</taxon>
    </lineage>
</organism>
<dbReference type="RefSeq" id="WP_230366082.1">
    <property type="nucleotide sequence ID" value="NZ_JAJALK010000004.1"/>
</dbReference>
<name>A0AAJ1TM63_9HYPH</name>
<reference evidence="2" key="1">
    <citation type="submission" date="2023-07" db="EMBL/GenBank/DDBJ databases">
        <title>Genomic Encyclopedia of Type Strains, Phase IV (KMG-IV): sequencing the most valuable type-strain genomes for metagenomic binning, comparative biology and taxonomic classification.</title>
        <authorList>
            <person name="Goeker M."/>
        </authorList>
    </citation>
    <scope>NUCLEOTIDE SEQUENCE</scope>
    <source>
        <strain evidence="2">DSM 19569</strain>
    </source>
</reference>